<accession>A0A316FTR2</accession>
<dbReference type="PROSITE" id="PS51257">
    <property type="entry name" value="PROKAR_LIPOPROTEIN"/>
    <property type="match status" value="1"/>
</dbReference>
<dbReference type="AlphaFoldDB" id="A0A316FTR2"/>
<proteinExistence type="predicted"/>
<evidence type="ECO:0000313" key="2">
    <source>
        <dbReference type="EMBL" id="PWK51959.1"/>
    </source>
</evidence>
<organism evidence="2 3">
    <name type="scientific">Pleionea mediterranea</name>
    <dbReference type="NCBI Taxonomy" id="523701"/>
    <lineage>
        <taxon>Bacteria</taxon>
        <taxon>Pseudomonadati</taxon>
        <taxon>Pseudomonadota</taxon>
        <taxon>Gammaproteobacteria</taxon>
        <taxon>Oceanospirillales</taxon>
        <taxon>Pleioneaceae</taxon>
        <taxon>Pleionea</taxon>
    </lineage>
</organism>
<dbReference type="EMBL" id="QGGU01000005">
    <property type="protein sequence ID" value="PWK51959.1"/>
    <property type="molecule type" value="Genomic_DNA"/>
</dbReference>
<evidence type="ECO:0008006" key="4">
    <source>
        <dbReference type="Google" id="ProtNLM"/>
    </source>
</evidence>
<feature type="signal peptide" evidence="1">
    <location>
        <begin position="1"/>
        <end position="22"/>
    </location>
</feature>
<dbReference type="Pfam" id="PF20101">
    <property type="entry name" value="DUF6491"/>
    <property type="match status" value="1"/>
</dbReference>
<name>A0A316FTR2_9GAMM</name>
<evidence type="ECO:0000256" key="1">
    <source>
        <dbReference type="SAM" id="SignalP"/>
    </source>
</evidence>
<dbReference type="InterPro" id="IPR045500">
    <property type="entry name" value="DUF6491"/>
</dbReference>
<keyword evidence="1" id="KW-0732">Signal</keyword>
<feature type="chain" id="PRO_5016370808" description="Lipoprotein" evidence="1">
    <location>
        <begin position="23"/>
        <end position="134"/>
    </location>
</feature>
<protein>
    <recommendedName>
        <fullName evidence="4">Lipoprotein</fullName>
    </recommendedName>
</protein>
<gene>
    <name evidence="2" type="ORF">C8D97_105276</name>
</gene>
<reference evidence="2 3" key="1">
    <citation type="submission" date="2018-05" db="EMBL/GenBank/DDBJ databases">
        <title>Genomic Encyclopedia of Type Strains, Phase IV (KMG-IV): sequencing the most valuable type-strain genomes for metagenomic binning, comparative biology and taxonomic classification.</title>
        <authorList>
            <person name="Goeker M."/>
        </authorList>
    </citation>
    <scope>NUCLEOTIDE SEQUENCE [LARGE SCALE GENOMIC DNA]</scope>
    <source>
        <strain evidence="2 3">DSM 25350</strain>
    </source>
</reference>
<sequence length="134" mass="14964">MKILISILTVLVLVGCASQSVADKNDRYAQFIGDNNLKSTDRITTFRFHGWSALNSDYLIISTNFKSPYLIKLKSPCNDLKFSQTISVNNTGSSLSSKFDSIDVPGPIKQTCYIDEIYPMTEEQAKAIRSLEKS</sequence>
<dbReference type="OrthoDB" id="6385999at2"/>
<evidence type="ECO:0000313" key="3">
    <source>
        <dbReference type="Proteomes" id="UP000245790"/>
    </source>
</evidence>
<keyword evidence="3" id="KW-1185">Reference proteome</keyword>
<comment type="caution">
    <text evidence="2">The sequence shown here is derived from an EMBL/GenBank/DDBJ whole genome shotgun (WGS) entry which is preliminary data.</text>
</comment>
<dbReference type="RefSeq" id="WP_109763336.1">
    <property type="nucleotide sequence ID" value="NZ_QGGU01000005.1"/>
</dbReference>
<dbReference type="Proteomes" id="UP000245790">
    <property type="component" value="Unassembled WGS sequence"/>
</dbReference>